<organism evidence="1">
    <name type="scientific">Homalodisca liturata</name>
    <dbReference type="NCBI Taxonomy" id="320908"/>
    <lineage>
        <taxon>Eukaryota</taxon>
        <taxon>Metazoa</taxon>
        <taxon>Ecdysozoa</taxon>
        <taxon>Arthropoda</taxon>
        <taxon>Hexapoda</taxon>
        <taxon>Insecta</taxon>
        <taxon>Pterygota</taxon>
        <taxon>Neoptera</taxon>
        <taxon>Paraneoptera</taxon>
        <taxon>Hemiptera</taxon>
        <taxon>Auchenorrhyncha</taxon>
        <taxon>Membracoidea</taxon>
        <taxon>Cicadellidae</taxon>
        <taxon>Cicadellinae</taxon>
        <taxon>Proconiini</taxon>
        <taxon>Homalodisca</taxon>
    </lineage>
</organism>
<reference evidence="1" key="1">
    <citation type="submission" date="2015-11" db="EMBL/GenBank/DDBJ databases">
        <title>De novo transcriptome assembly of four potential Pierce s Disease insect vectors from Arizona vineyards.</title>
        <authorList>
            <person name="Tassone E.E."/>
        </authorList>
    </citation>
    <scope>NUCLEOTIDE SEQUENCE</scope>
</reference>
<gene>
    <name evidence="1" type="ORF">g.12912</name>
</gene>
<sequence length="159" mass="18195">DKFSFSVLKLQSQIYYLPRKRLTHLPNIGIHQEFVQMFLDVTAPKDDPLFRAVKTSLVDYQDWSTRPVEDFVNPIYSQGGEAVLVFRICYDGVVLGGTPFQRCSYYLPISHHINVIPGEMVVNILDHVLQQDHVLVASGHIVQPHPIVCNDQELYRVCS</sequence>
<evidence type="ECO:0000313" key="1">
    <source>
        <dbReference type="EMBL" id="JAS94125.1"/>
    </source>
</evidence>
<dbReference type="EMBL" id="GECU01013581">
    <property type="protein sequence ID" value="JAS94125.1"/>
    <property type="molecule type" value="Transcribed_RNA"/>
</dbReference>
<feature type="non-terminal residue" evidence="1">
    <location>
        <position position="1"/>
    </location>
</feature>
<dbReference type="AlphaFoldDB" id="A0A1B6J4M8"/>
<protein>
    <submittedName>
        <fullName evidence="1">Uncharacterized protein</fullName>
    </submittedName>
</protein>
<proteinExistence type="predicted"/>
<name>A0A1B6J4M8_9HEMI</name>
<accession>A0A1B6J4M8</accession>